<dbReference type="Gene3D" id="3.30.40.10">
    <property type="entry name" value="Zinc/RING finger domain, C3HC4 (zinc finger)"/>
    <property type="match status" value="1"/>
</dbReference>
<keyword evidence="9" id="KW-1133">Transmembrane helix</keyword>
<dbReference type="PROSITE" id="PS50089">
    <property type="entry name" value="ZF_RING_2"/>
    <property type="match status" value="1"/>
</dbReference>
<evidence type="ECO:0000256" key="9">
    <source>
        <dbReference type="SAM" id="Phobius"/>
    </source>
</evidence>
<accession>A0AAV1Y691</accession>
<evidence type="ECO:0000313" key="11">
    <source>
        <dbReference type="EMBL" id="CAL0329049.1"/>
    </source>
</evidence>
<comment type="caution">
    <text evidence="11">The sequence shown here is derived from an EMBL/GenBank/DDBJ whole genome shotgun (WGS) entry which is preliminary data.</text>
</comment>
<evidence type="ECO:0000256" key="8">
    <source>
        <dbReference type="PROSITE-ProRule" id="PRU00175"/>
    </source>
</evidence>
<evidence type="ECO:0000256" key="6">
    <source>
        <dbReference type="ARBA" id="ARBA00022833"/>
    </source>
</evidence>
<evidence type="ECO:0000256" key="2">
    <source>
        <dbReference type="ARBA" id="ARBA00012483"/>
    </source>
</evidence>
<evidence type="ECO:0000256" key="4">
    <source>
        <dbReference type="ARBA" id="ARBA00022771"/>
    </source>
</evidence>
<organism evidence="11 12">
    <name type="scientific">Lupinus luteus</name>
    <name type="common">European yellow lupine</name>
    <dbReference type="NCBI Taxonomy" id="3873"/>
    <lineage>
        <taxon>Eukaryota</taxon>
        <taxon>Viridiplantae</taxon>
        <taxon>Streptophyta</taxon>
        <taxon>Embryophyta</taxon>
        <taxon>Tracheophyta</taxon>
        <taxon>Spermatophyta</taxon>
        <taxon>Magnoliopsida</taxon>
        <taxon>eudicotyledons</taxon>
        <taxon>Gunneridae</taxon>
        <taxon>Pentapetalae</taxon>
        <taxon>rosids</taxon>
        <taxon>fabids</taxon>
        <taxon>Fabales</taxon>
        <taxon>Fabaceae</taxon>
        <taxon>Papilionoideae</taxon>
        <taxon>50 kb inversion clade</taxon>
        <taxon>genistoids sensu lato</taxon>
        <taxon>core genistoids</taxon>
        <taxon>Genisteae</taxon>
        <taxon>Lupinus</taxon>
    </lineage>
</organism>
<keyword evidence="9" id="KW-0812">Transmembrane</keyword>
<feature type="transmembrane region" description="Helical" evidence="9">
    <location>
        <begin position="63"/>
        <end position="85"/>
    </location>
</feature>
<gene>
    <name evidence="11" type="ORF">LLUT_LOCUS30109</name>
</gene>
<dbReference type="InterPro" id="IPR001841">
    <property type="entry name" value="Znf_RING"/>
</dbReference>
<keyword evidence="3" id="KW-0479">Metal-binding</keyword>
<evidence type="ECO:0000313" key="12">
    <source>
        <dbReference type="Proteomes" id="UP001497480"/>
    </source>
</evidence>
<keyword evidence="4 8" id="KW-0863">Zinc-finger</keyword>
<dbReference type="Pfam" id="PF13639">
    <property type="entry name" value="zf-RING_2"/>
    <property type="match status" value="1"/>
</dbReference>
<comment type="catalytic activity">
    <reaction evidence="1">
        <text>S-ubiquitinyl-[E2 ubiquitin-conjugating enzyme]-L-cysteine + [acceptor protein]-L-lysine = [E2 ubiquitin-conjugating enzyme]-L-cysteine + N(6)-ubiquitinyl-[acceptor protein]-L-lysine.</text>
        <dbReference type="EC" id="2.3.2.27"/>
    </reaction>
</comment>
<dbReference type="AlphaFoldDB" id="A0AAV1Y691"/>
<keyword evidence="6" id="KW-0862">Zinc</keyword>
<dbReference type="GO" id="GO:0061630">
    <property type="term" value="F:ubiquitin protein ligase activity"/>
    <property type="evidence" value="ECO:0007669"/>
    <property type="project" value="UniProtKB-EC"/>
</dbReference>
<sequence>MELSYNRRLLLLNHDAPYSTSITSNTEPLITTFTNNTSSSSSSTTVFGNPLQVPPPSMFSSNVVYSFVFIISSLLLLICIIMYFSGRDSSPHSSRPQQRVDPTVIAKSLPAFPYRRDENHEMDDCAICLEEFREGEKVKMTVYCKHVFHPQCIDTWIAKHVTCPICRCHKLCEGNVLEENGDGRV</sequence>
<dbReference type="PANTHER" id="PTHR14155">
    <property type="entry name" value="RING FINGER DOMAIN-CONTAINING"/>
    <property type="match status" value="1"/>
</dbReference>
<comment type="similarity">
    <text evidence="7">Belongs to the RING-type zinc finger family. ATL subfamily.</text>
</comment>
<dbReference type="SMART" id="SM00184">
    <property type="entry name" value="RING"/>
    <property type="match status" value="1"/>
</dbReference>
<dbReference type="InterPro" id="IPR013083">
    <property type="entry name" value="Znf_RING/FYVE/PHD"/>
</dbReference>
<keyword evidence="12" id="KW-1185">Reference proteome</keyword>
<name>A0AAV1Y691_LUPLU</name>
<dbReference type="EMBL" id="CAXHTB010000021">
    <property type="protein sequence ID" value="CAL0329049.1"/>
    <property type="molecule type" value="Genomic_DNA"/>
</dbReference>
<protein>
    <recommendedName>
        <fullName evidence="2">RING-type E3 ubiquitin transferase</fullName>
        <ecNumber evidence="2">2.3.2.27</ecNumber>
    </recommendedName>
</protein>
<dbReference type="GO" id="GO:0008270">
    <property type="term" value="F:zinc ion binding"/>
    <property type="evidence" value="ECO:0007669"/>
    <property type="project" value="UniProtKB-KW"/>
</dbReference>
<dbReference type="InterPro" id="IPR053238">
    <property type="entry name" value="RING-H2_zinc_finger"/>
</dbReference>
<keyword evidence="9" id="KW-0472">Membrane</keyword>
<evidence type="ECO:0000256" key="7">
    <source>
        <dbReference type="ARBA" id="ARBA00024209"/>
    </source>
</evidence>
<evidence type="ECO:0000256" key="5">
    <source>
        <dbReference type="ARBA" id="ARBA00022786"/>
    </source>
</evidence>
<evidence type="ECO:0000256" key="1">
    <source>
        <dbReference type="ARBA" id="ARBA00000900"/>
    </source>
</evidence>
<dbReference type="Proteomes" id="UP001497480">
    <property type="component" value="Unassembled WGS sequence"/>
</dbReference>
<dbReference type="SUPFAM" id="SSF57850">
    <property type="entry name" value="RING/U-box"/>
    <property type="match status" value="1"/>
</dbReference>
<dbReference type="EC" id="2.3.2.27" evidence="2"/>
<dbReference type="CDD" id="cd16454">
    <property type="entry name" value="RING-H2_PA-TM-RING"/>
    <property type="match status" value="1"/>
</dbReference>
<reference evidence="11 12" key="1">
    <citation type="submission" date="2024-03" db="EMBL/GenBank/DDBJ databases">
        <authorList>
            <person name="Martinez-Hernandez J."/>
        </authorList>
    </citation>
    <scope>NUCLEOTIDE SEQUENCE [LARGE SCALE GENOMIC DNA]</scope>
</reference>
<feature type="domain" description="RING-type" evidence="10">
    <location>
        <begin position="125"/>
        <end position="167"/>
    </location>
</feature>
<evidence type="ECO:0000259" key="10">
    <source>
        <dbReference type="PROSITE" id="PS50089"/>
    </source>
</evidence>
<keyword evidence="5" id="KW-0833">Ubl conjugation pathway</keyword>
<evidence type="ECO:0000256" key="3">
    <source>
        <dbReference type="ARBA" id="ARBA00022723"/>
    </source>
</evidence>
<proteinExistence type="inferred from homology"/>
<dbReference type="PANTHER" id="PTHR14155:SF627">
    <property type="entry name" value="OS06G0192800 PROTEIN"/>
    <property type="match status" value="1"/>
</dbReference>